<name>A0A392TKN6_9FABA</name>
<reference evidence="1 2" key="1">
    <citation type="journal article" date="2018" name="Front. Plant Sci.">
        <title>Red Clover (Trifolium pratense) and Zigzag Clover (T. medium) - A Picture of Genomic Similarities and Differences.</title>
        <authorList>
            <person name="Dluhosova J."/>
            <person name="Istvanek J."/>
            <person name="Nedelnik J."/>
            <person name="Repkova J."/>
        </authorList>
    </citation>
    <scope>NUCLEOTIDE SEQUENCE [LARGE SCALE GENOMIC DNA]</scope>
    <source>
        <strain evidence="2">cv. 10/8</strain>
        <tissue evidence="1">Leaf</tissue>
    </source>
</reference>
<accession>A0A392TKN6</accession>
<evidence type="ECO:0000313" key="2">
    <source>
        <dbReference type="Proteomes" id="UP000265520"/>
    </source>
</evidence>
<dbReference type="EMBL" id="LXQA010594679">
    <property type="protein sequence ID" value="MCI61164.1"/>
    <property type="molecule type" value="Genomic_DNA"/>
</dbReference>
<comment type="caution">
    <text evidence="1">The sequence shown here is derived from an EMBL/GenBank/DDBJ whole genome shotgun (WGS) entry which is preliminary data.</text>
</comment>
<proteinExistence type="predicted"/>
<keyword evidence="2" id="KW-1185">Reference proteome</keyword>
<evidence type="ECO:0000313" key="1">
    <source>
        <dbReference type="EMBL" id="MCI61164.1"/>
    </source>
</evidence>
<sequence>MTDCERESEAVGDEEELFGDKGERFQTVIVVNEETDDTFPTFK</sequence>
<organism evidence="1 2">
    <name type="scientific">Trifolium medium</name>
    <dbReference type="NCBI Taxonomy" id="97028"/>
    <lineage>
        <taxon>Eukaryota</taxon>
        <taxon>Viridiplantae</taxon>
        <taxon>Streptophyta</taxon>
        <taxon>Embryophyta</taxon>
        <taxon>Tracheophyta</taxon>
        <taxon>Spermatophyta</taxon>
        <taxon>Magnoliopsida</taxon>
        <taxon>eudicotyledons</taxon>
        <taxon>Gunneridae</taxon>
        <taxon>Pentapetalae</taxon>
        <taxon>rosids</taxon>
        <taxon>fabids</taxon>
        <taxon>Fabales</taxon>
        <taxon>Fabaceae</taxon>
        <taxon>Papilionoideae</taxon>
        <taxon>50 kb inversion clade</taxon>
        <taxon>NPAAA clade</taxon>
        <taxon>Hologalegina</taxon>
        <taxon>IRL clade</taxon>
        <taxon>Trifolieae</taxon>
        <taxon>Trifolium</taxon>
    </lineage>
</organism>
<protein>
    <submittedName>
        <fullName evidence="1">Uncharacterized protein</fullName>
    </submittedName>
</protein>
<dbReference type="Proteomes" id="UP000265520">
    <property type="component" value="Unassembled WGS sequence"/>
</dbReference>
<feature type="non-terminal residue" evidence="1">
    <location>
        <position position="43"/>
    </location>
</feature>
<dbReference type="AlphaFoldDB" id="A0A392TKN6"/>